<keyword evidence="2" id="KW-0805">Transcription regulation</keyword>
<dbReference type="PROSITE" id="PS51525">
    <property type="entry name" value="NET"/>
    <property type="match status" value="1"/>
</dbReference>
<dbReference type="InterPro" id="IPR027353">
    <property type="entry name" value="NET_dom"/>
</dbReference>
<dbReference type="InterPro" id="IPR036427">
    <property type="entry name" value="Bromodomain-like_sf"/>
</dbReference>
<dbReference type="PROSITE" id="PS50014">
    <property type="entry name" value="BROMODOMAIN_2"/>
    <property type="match status" value="1"/>
</dbReference>
<gene>
    <name evidence="12" type="ORF">RHSIM_Rhsim08G0045700</name>
</gene>
<dbReference type="Pfam" id="PF00439">
    <property type="entry name" value="Bromodomain"/>
    <property type="match status" value="1"/>
</dbReference>
<keyword evidence="5" id="KW-0804">Transcription</keyword>
<feature type="compositionally biased region" description="Polar residues" evidence="9">
    <location>
        <begin position="110"/>
        <end position="138"/>
    </location>
</feature>
<dbReference type="PANTHER" id="PTHR46136">
    <property type="entry name" value="TRANSCRIPTION FACTOR GTE8"/>
    <property type="match status" value="1"/>
</dbReference>
<feature type="region of interest" description="Disordered" evidence="9">
    <location>
        <begin position="411"/>
        <end position="543"/>
    </location>
</feature>
<evidence type="ECO:0000256" key="9">
    <source>
        <dbReference type="SAM" id="MobiDB-lite"/>
    </source>
</evidence>
<evidence type="ECO:0000313" key="13">
    <source>
        <dbReference type="Proteomes" id="UP000626092"/>
    </source>
</evidence>
<feature type="domain" description="NET" evidence="11">
    <location>
        <begin position="319"/>
        <end position="401"/>
    </location>
</feature>
<comment type="caution">
    <text evidence="12">The sequence shown here is derived from an EMBL/GenBank/DDBJ whole genome shotgun (WGS) entry which is preliminary data.</text>
</comment>
<organism evidence="12 13">
    <name type="scientific">Rhododendron simsii</name>
    <name type="common">Sims's rhododendron</name>
    <dbReference type="NCBI Taxonomy" id="118357"/>
    <lineage>
        <taxon>Eukaryota</taxon>
        <taxon>Viridiplantae</taxon>
        <taxon>Streptophyta</taxon>
        <taxon>Embryophyta</taxon>
        <taxon>Tracheophyta</taxon>
        <taxon>Spermatophyta</taxon>
        <taxon>Magnoliopsida</taxon>
        <taxon>eudicotyledons</taxon>
        <taxon>Gunneridae</taxon>
        <taxon>Pentapetalae</taxon>
        <taxon>asterids</taxon>
        <taxon>Ericales</taxon>
        <taxon>Ericaceae</taxon>
        <taxon>Ericoideae</taxon>
        <taxon>Rhodoreae</taxon>
        <taxon>Rhododendron</taxon>
    </lineage>
</organism>
<evidence type="ECO:0000313" key="12">
    <source>
        <dbReference type="EMBL" id="KAF7134745.1"/>
    </source>
</evidence>
<keyword evidence="13" id="KW-1185">Reference proteome</keyword>
<accession>A0A834GIL8</accession>
<dbReference type="InterPro" id="IPR001487">
    <property type="entry name" value="Bromodomain"/>
</dbReference>
<dbReference type="InterPro" id="IPR038336">
    <property type="entry name" value="NET_sf"/>
</dbReference>
<comment type="subcellular location">
    <subcellularLocation>
        <location evidence="1">Nucleus</location>
    </subcellularLocation>
</comment>
<dbReference type="CDD" id="cd05506">
    <property type="entry name" value="Bromo_plant1"/>
    <property type="match status" value="1"/>
</dbReference>
<evidence type="ECO:0000256" key="6">
    <source>
        <dbReference type="ARBA" id="ARBA00023242"/>
    </source>
</evidence>
<feature type="domain" description="Bromo" evidence="10">
    <location>
        <begin position="189"/>
        <end position="261"/>
    </location>
</feature>
<dbReference type="InterPro" id="IPR037377">
    <property type="entry name" value="GTE_bromo"/>
</dbReference>
<name>A0A834GIL8_RHOSS</name>
<dbReference type="SUPFAM" id="SSF47370">
    <property type="entry name" value="Bromodomain"/>
    <property type="match status" value="1"/>
</dbReference>
<dbReference type="SMART" id="SM00297">
    <property type="entry name" value="BROMO"/>
    <property type="match status" value="1"/>
</dbReference>
<dbReference type="OrthoDB" id="21449at2759"/>
<dbReference type="Gene3D" id="1.20.1270.220">
    <property type="match status" value="1"/>
</dbReference>
<evidence type="ECO:0000256" key="5">
    <source>
        <dbReference type="ARBA" id="ARBA00023163"/>
    </source>
</evidence>
<evidence type="ECO:0000256" key="1">
    <source>
        <dbReference type="ARBA" id="ARBA00004123"/>
    </source>
</evidence>
<dbReference type="Pfam" id="PF17035">
    <property type="entry name" value="BET"/>
    <property type="match status" value="1"/>
</dbReference>
<evidence type="ECO:0000259" key="10">
    <source>
        <dbReference type="PROSITE" id="PS50014"/>
    </source>
</evidence>
<protein>
    <submittedName>
        <fullName evidence="12">Uncharacterized protein</fullName>
    </submittedName>
</protein>
<dbReference type="PANTHER" id="PTHR46136:SF1">
    <property type="entry name" value="TRANSCRIPTION FACTOR GTE11-RELATED"/>
    <property type="match status" value="1"/>
</dbReference>
<dbReference type="Gene3D" id="1.20.920.10">
    <property type="entry name" value="Bromodomain-like"/>
    <property type="match status" value="1"/>
</dbReference>
<sequence>MMAKKGRLPGWGSSGFGPTYVSEGSGSSGQVDAEIFVSEGSSAPMRKCISLNYPKHDGFAVPIQALPLSKMSSSQRKDLVLRLRDELERIRSLQKRVEMQRTNVVAVSSSSDILSCSNPQNGPSVENLKQSSGLTSGSGRKANPSDPKRHGWNRSTSGKFESASQTSVTPSASNAIVMKQCDGLLKKLMEHQHGWVFNTPVDVVKFNIPDYFTVIKNPMDLGTIKSKIASSEYSSPLDFAADVRLTFSNAMTYNQPGNDVHFMADTLCKFFEVRWKVIEKKLTKTSQPSLEKSSLRKEKEAIKPLPPSKRRKIVTVPQEVMPHPVKRTMTEEEKHKLSRDLEASLGDLPDKIVEFLKEQFSNGMDGGEDEIEIDIDNLSSDALFTLQKLLDDHLQDKQKNKTIAEPCEIEVLNDSGPSNSSLQLCKGNDPADDEVDIGGNEPPVSSYPPVEIEKDVGHRSNTCLSPGRSRGSSDSESESDGAKASTSGKQPKENSGPGEHLDEKTESVSGLDQLEQIFQKPNSVESDCHHDGESALSERQLSPDKLYRAALLRNRFADTILKAREKTLNEGEKGDPEKLRREREELEMQKRKEKARLQAEAKAAEDARRRAEAKVEAEAKRKRELEREAARQALQKMEKTIEINENSRFLKDLELLSAVPSEQLPSPDETSPDHSQDGLGSFKFGGSNPLEQLGLYMKLDEEEEEGEPPSVPIIVEDVEITEDVEEGEID</sequence>
<keyword evidence="3 8" id="KW-0175">Coiled coil</keyword>
<feature type="region of interest" description="Disordered" evidence="9">
    <location>
        <begin position="659"/>
        <end position="730"/>
    </location>
</feature>
<reference evidence="12" key="1">
    <citation type="submission" date="2019-11" db="EMBL/GenBank/DDBJ databases">
        <authorList>
            <person name="Liu Y."/>
            <person name="Hou J."/>
            <person name="Li T.-Q."/>
            <person name="Guan C.-H."/>
            <person name="Wu X."/>
            <person name="Wu H.-Z."/>
            <person name="Ling F."/>
            <person name="Zhang R."/>
            <person name="Shi X.-G."/>
            <person name="Ren J.-P."/>
            <person name="Chen E.-F."/>
            <person name="Sun J.-M."/>
        </authorList>
    </citation>
    <scope>NUCLEOTIDE SEQUENCE</scope>
    <source>
        <strain evidence="12">Adult_tree_wgs_1</strain>
        <tissue evidence="12">Leaves</tissue>
    </source>
</reference>
<dbReference type="AlphaFoldDB" id="A0A834GIL8"/>
<feature type="compositionally biased region" description="Acidic residues" evidence="9">
    <location>
        <begin position="716"/>
        <end position="730"/>
    </location>
</feature>
<dbReference type="GO" id="GO:0005634">
    <property type="term" value="C:nucleus"/>
    <property type="evidence" value="ECO:0007669"/>
    <property type="project" value="UniProtKB-SubCell"/>
</dbReference>
<feature type="compositionally biased region" description="Polar residues" evidence="9">
    <location>
        <begin position="153"/>
        <end position="167"/>
    </location>
</feature>
<feature type="region of interest" description="Disordered" evidence="9">
    <location>
        <begin position="110"/>
        <end position="167"/>
    </location>
</feature>
<evidence type="ECO:0000256" key="3">
    <source>
        <dbReference type="ARBA" id="ARBA00023054"/>
    </source>
</evidence>
<evidence type="ECO:0000259" key="11">
    <source>
        <dbReference type="PROSITE" id="PS51525"/>
    </source>
</evidence>
<proteinExistence type="predicted"/>
<keyword evidence="4 7" id="KW-0103">Bromodomain</keyword>
<dbReference type="InterPro" id="IPR052442">
    <property type="entry name" value="Env_Response_Regulator"/>
</dbReference>
<keyword evidence="6" id="KW-0539">Nucleus</keyword>
<evidence type="ECO:0000256" key="7">
    <source>
        <dbReference type="PROSITE-ProRule" id="PRU00035"/>
    </source>
</evidence>
<dbReference type="Proteomes" id="UP000626092">
    <property type="component" value="Unassembled WGS sequence"/>
</dbReference>
<evidence type="ECO:0000256" key="2">
    <source>
        <dbReference type="ARBA" id="ARBA00023015"/>
    </source>
</evidence>
<feature type="region of interest" description="Disordered" evidence="9">
    <location>
        <begin position="564"/>
        <end position="594"/>
    </location>
</feature>
<dbReference type="PRINTS" id="PR00503">
    <property type="entry name" value="BROMODOMAIN"/>
</dbReference>
<evidence type="ECO:0000256" key="8">
    <source>
        <dbReference type="SAM" id="Coils"/>
    </source>
</evidence>
<evidence type="ECO:0000256" key="4">
    <source>
        <dbReference type="ARBA" id="ARBA00023117"/>
    </source>
</evidence>
<dbReference type="EMBL" id="WJXA01000008">
    <property type="protein sequence ID" value="KAF7134745.1"/>
    <property type="molecule type" value="Genomic_DNA"/>
</dbReference>
<feature type="coiled-coil region" evidence="8">
    <location>
        <begin position="76"/>
        <end position="103"/>
    </location>
</feature>